<accession>A0A7D9K1G4</accession>
<gene>
    <name evidence="1" type="ORF">PACLA_8A078092</name>
</gene>
<organism evidence="1 2">
    <name type="scientific">Paramuricea clavata</name>
    <name type="common">Red gorgonian</name>
    <name type="synonym">Violescent sea-whip</name>
    <dbReference type="NCBI Taxonomy" id="317549"/>
    <lineage>
        <taxon>Eukaryota</taxon>
        <taxon>Metazoa</taxon>
        <taxon>Cnidaria</taxon>
        <taxon>Anthozoa</taxon>
        <taxon>Octocorallia</taxon>
        <taxon>Malacalcyonacea</taxon>
        <taxon>Plexauridae</taxon>
        <taxon>Paramuricea</taxon>
    </lineage>
</organism>
<comment type="caution">
    <text evidence="1">The sequence shown here is derived from an EMBL/GenBank/DDBJ whole genome shotgun (WGS) entry which is preliminary data.</text>
</comment>
<dbReference type="InterPro" id="IPR042467">
    <property type="entry name" value="Peptidase_C65_otubain_sub2"/>
</dbReference>
<protein>
    <submittedName>
        <fullName evidence="1">Ubiquitin thioesterase OTUB1-like</fullName>
    </submittedName>
</protein>
<dbReference type="InterPro" id="IPR019400">
    <property type="entry name" value="Peptidase_C65_otubain"/>
</dbReference>
<dbReference type="EMBL" id="CACRXK020025521">
    <property type="protein sequence ID" value="CAB4039536.1"/>
    <property type="molecule type" value="Genomic_DNA"/>
</dbReference>
<sequence length="93" mass="10772">FRNFAANSKDELVLLGFPAFTVEDFHDTFMELIDRVGEKISVDELLAVFQDEGMCNYIVVYLRLLTSAQLQKKEEFFENFLEGGQTMKDFCSQ</sequence>
<keyword evidence="2" id="KW-1185">Reference proteome</keyword>
<dbReference type="PANTHER" id="PTHR12931:SF15">
    <property type="entry name" value="UBIQUITIN THIOESTERASE OTUBAIN-LIKE"/>
    <property type="match status" value="1"/>
</dbReference>
<dbReference type="GO" id="GO:0071108">
    <property type="term" value="P:protein K48-linked deubiquitination"/>
    <property type="evidence" value="ECO:0007669"/>
    <property type="project" value="TreeGrafter"/>
</dbReference>
<reference evidence="1" key="1">
    <citation type="submission" date="2020-04" db="EMBL/GenBank/DDBJ databases">
        <authorList>
            <person name="Alioto T."/>
            <person name="Alioto T."/>
            <person name="Gomez Garrido J."/>
        </authorList>
    </citation>
    <scope>NUCLEOTIDE SEQUENCE</scope>
    <source>
        <strain evidence="1">A484AB</strain>
    </source>
</reference>
<dbReference type="GO" id="GO:0043130">
    <property type="term" value="F:ubiquitin binding"/>
    <property type="evidence" value="ECO:0007669"/>
    <property type="project" value="TreeGrafter"/>
</dbReference>
<dbReference type="AlphaFoldDB" id="A0A7D9K1G4"/>
<feature type="non-terminal residue" evidence="1">
    <location>
        <position position="1"/>
    </location>
</feature>
<dbReference type="GO" id="GO:0005634">
    <property type="term" value="C:nucleus"/>
    <property type="evidence" value="ECO:0007669"/>
    <property type="project" value="TreeGrafter"/>
</dbReference>
<dbReference type="Gene3D" id="1.20.1300.20">
    <property type="entry name" value="Peptidase C65 Otubain, subdomain 2"/>
    <property type="match status" value="1"/>
</dbReference>
<dbReference type="InterPro" id="IPR038765">
    <property type="entry name" value="Papain-like_cys_pep_sf"/>
</dbReference>
<dbReference type="GO" id="GO:0004843">
    <property type="term" value="F:cysteine-type deubiquitinase activity"/>
    <property type="evidence" value="ECO:0007669"/>
    <property type="project" value="TreeGrafter"/>
</dbReference>
<dbReference type="Pfam" id="PF10275">
    <property type="entry name" value="Peptidase_C65"/>
    <property type="match status" value="1"/>
</dbReference>
<evidence type="ECO:0000313" key="2">
    <source>
        <dbReference type="Proteomes" id="UP001152795"/>
    </source>
</evidence>
<feature type="non-terminal residue" evidence="1">
    <location>
        <position position="93"/>
    </location>
</feature>
<dbReference type="Proteomes" id="UP001152795">
    <property type="component" value="Unassembled WGS sequence"/>
</dbReference>
<dbReference type="PANTHER" id="PTHR12931">
    <property type="entry name" value="UBIQUITIN THIOLESTERASE PROTEIN OTUB"/>
    <property type="match status" value="1"/>
</dbReference>
<proteinExistence type="predicted"/>
<dbReference type="SUPFAM" id="SSF54001">
    <property type="entry name" value="Cysteine proteinases"/>
    <property type="match status" value="1"/>
</dbReference>
<evidence type="ECO:0000313" key="1">
    <source>
        <dbReference type="EMBL" id="CAB4039536.1"/>
    </source>
</evidence>
<dbReference type="OrthoDB" id="18915at2759"/>
<name>A0A7D9K1G4_PARCT</name>